<reference evidence="1 2" key="1">
    <citation type="journal article" date="2015" name="Genome Announc.">
        <title>Draft Genome Sequences of Marine Isolates of Thalassomonas viridans and Thalassomonas actiniarum.</title>
        <authorList>
            <person name="Olonade I."/>
            <person name="van Zyl L.J."/>
            <person name="Trindade M."/>
        </authorList>
    </citation>
    <scope>NUCLEOTIDE SEQUENCE [LARGE SCALE GENOMIC DNA]</scope>
    <source>
        <strain evidence="1 2">A5K-106</strain>
    </source>
</reference>
<dbReference type="Proteomes" id="UP000032568">
    <property type="component" value="Chromosome"/>
</dbReference>
<protein>
    <submittedName>
        <fullName evidence="1">Uncharacterized protein</fullName>
    </submittedName>
</protein>
<dbReference type="AlphaFoldDB" id="A0AAF0C216"/>
<dbReference type="EMBL" id="CP059735">
    <property type="protein sequence ID" value="WDD97330.1"/>
    <property type="molecule type" value="Genomic_DNA"/>
</dbReference>
<evidence type="ECO:0000313" key="2">
    <source>
        <dbReference type="Proteomes" id="UP000032568"/>
    </source>
</evidence>
<organism evidence="1 2">
    <name type="scientific">Thalassomonas actiniarum</name>
    <dbReference type="NCBI Taxonomy" id="485447"/>
    <lineage>
        <taxon>Bacteria</taxon>
        <taxon>Pseudomonadati</taxon>
        <taxon>Pseudomonadota</taxon>
        <taxon>Gammaproteobacteria</taxon>
        <taxon>Alteromonadales</taxon>
        <taxon>Colwelliaceae</taxon>
        <taxon>Thalassomonas</taxon>
    </lineage>
</organism>
<evidence type="ECO:0000313" key="1">
    <source>
        <dbReference type="EMBL" id="WDD97330.1"/>
    </source>
</evidence>
<dbReference type="RefSeq" id="WP_160298315.1">
    <property type="nucleotide sequence ID" value="NZ_CP059735.1"/>
</dbReference>
<sequence>MKVLFSGDTVNFDTLTPKKSGLKGKRRYHVSRYADMATSCVLSWQVRRKVPIGVISP</sequence>
<proteinExistence type="predicted"/>
<reference evidence="1 2" key="2">
    <citation type="journal article" date="2022" name="Mar. Drugs">
        <title>Bioassay-Guided Fractionation Leads to the Detection of Cholic Acid Generated by the Rare Thalassomonas sp.</title>
        <authorList>
            <person name="Pheiffer F."/>
            <person name="Schneider Y.K."/>
            <person name="Hansen E.H."/>
            <person name="Andersen J.H."/>
            <person name="Isaksson J."/>
            <person name="Busche T."/>
            <person name="R C."/>
            <person name="Kalinowski J."/>
            <person name="Zyl L.V."/>
            <person name="Trindade M."/>
        </authorList>
    </citation>
    <scope>NUCLEOTIDE SEQUENCE [LARGE SCALE GENOMIC DNA]</scope>
    <source>
        <strain evidence="1 2">A5K-106</strain>
    </source>
</reference>
<accession>A0AAF0C216</accession>
<keyword evidence="2" id="KW-1185">Reference proteome</keyword>
<dbReference type="KEGG" id="tact:SG35_018600"/>
<gene>
    <name evidence="1" type="ORF">SG35_018600</name>
</gene>
<name>A0AAF0C216_9GAMM</name>